<name>A0A2M7QCA8_9BACT</name>
<dbReference type="PANTHER" id="PTHR10745">
    <property type="entry name" value="GLYCYL-TRNA SYNTHETASE/DNA POLYMERASE SUBUNIT GAMMA-2"/>
    <property type="match status" value="1"/>
</dbReference>
<dbReference type="GO" id="GO:0004820">
    <property type="term" value="F:glycine-tRNA ligase activity"/>
    <property type="evidence" value="ECO:0007669"/>
    <property type="project" value="UniProtKB-EC"/>
</dbReference>
<evidence type="ECO:0000313" key="9">
    <source>
        <dbReference type="Proteomes" id="UP000230108"/>
    </source>
</evidence>
<evidence type="ECO:0000256" key="3">
    <source>
        <dbReference type="ARBA" id="ARBA00022741"/>
    </source>
</evidence>
<dbReference type="InterPro" id="IPR004154">
    <property type="entry name" value="Anticodon-bd"/>
</dbReference>
<dbReference type="GO" id="GO:0005737">
    <property type="term" value="C:cytoplasm"/>
    <property type="evidence" value="ECO:0007669"/>
    <property type="project" value="TreeGrafter"/>
</dbReference>
<gene>
    <name evidence="8" type="ORF">COY90_05515</name>
</gene>
<dbReference type="EMBL" id="PFLF01000117">
    <property type="protein sequence ID" value="PIY68500.1"/>
    <property type="molecule type" value="Genomic_DNA"/>
</dbReference>
<dbReference type="GO" id="GO:0015966">
    <property type="term" value="P:diadenosine tetraphosphate biosynthetic process"/>
    <property type="evidence" value="ECO:0007669"/>
    <property type="project" value="UniProtKB-ARBA"/>
</dbReference>
<evidence type="ECO:0000256" key="5">
    <source>
        <dbReference type="ARBA" id="ARBA00022917"/>
    </source>
</evidence>
<dbReference type="FunFam" id="3.40.50.800:FF:000002">
    <property type="entry name" value="Glycine--tRNA ligase"/>
    <property type="match status" value="1"/>
</dbReference>
<keyword evidence="2 8" id="KW-0436">Ligase</keyword>
<keyword evidence="3" id="KW-0547">Nucleotide-binding</keyword>
<organism evidence="8 9">
    <name type="scientific">Candidatus Roizmanbacteria bacterium CG_4_10_14_0_8_um_filter_39_9</name>
    <dbReference type="NCBI Taxonomy" id="1974829"/>
    <lineage>
        <taxon>Bacteria</taxon>
        <taxon>Candidatus Roizmaniibacteriota</taxon>
    </lineage>
</organism>
<dbReference type="EC" id="6.1.1.14" evidence="8"/>
<dbReference type="GO" id="GO:0006426">
    <property type="term" value="P:glycyl-tRNA aminoacylation"/>
    <property type="evidence" value="ECO:0007669"/>
    <property type="project" value="TreeGrafter"/>
</dbReference>
<dbReference type="PANTHER" id="PTHR10745:SF0">
    <property type="entry name" value="GLYCINE--TRNA LIGASE"/>
    <property type="match status" value="1"/>
</dbReference>
<dbReference type="Gene3D" id="3.40.50.800">
    <property type="entry name" value="Anticodon-binding domain"/>
    <property type="match status" value="1"/>
</dbReference>
<keyword evidence="6" id="KW-0030">Aminoacyl-tRNA synthetase</keyword>
<feature type="non-terminal residue" evidence="8">
    <location>
        <position position="1"/>
    </location>
</feature>
<evidence type="ECO:0000256" key="4">
    <source>
        <dbReference type="ARBA" id="ARBA00022840"/>
    </source>
</evidence>
<evidence type="ECO:0000259" key="7">
    <source>
        <dbReference type="Pfam" id="PF03129"/>
    </source>
</evidence>
<dbReference type="Proteomes" id="UP000230108">
    <property type="component" value="Unassembled WGS sequence"/>
</dbReference>
<dbReference type="InterPro" id="IPR027031">
    <property type="entry name" value="Gly-tRNA_synthase/POLG2"/>
</dbReference>
<dbReference type="GO" id="GO:0005524">
    <property type="term" value="F:ATP binding"/>
    <property type="evidence" value="ECO:0007669"/>
    <property type="project" value="UniProtKB-KW"/>
</dbReference>
<evidence type="ECO:0000256" key="6">
    <source>
        <dbReference type="ARBA" id="ARBA00023146"/>
    </source>
</evidence>
<keyword evidence="4" id="KW-0067">ATP-binding</keyword>
<comment type="caution">
    <text evidence="8">The sequence shown here is derived from an EMBL/GenBank/DDBJ whole genome shotgun (WGS) entry which is preliminary data.</text>
</comment>
<evidence type="ECO:0000256" key="1">
    <source>
        <dbReference type="ARBA" id="ARBA00022490"/>
    </source>
</evidence>
<evidence type="ECO:0000313" key="8">
    <source>
        <dbReference type="EMBL" id="PIY68500.1"/>
    </source>
</evidence>
<dbReference type="Pfam" id="PF03129">
    <property type="entry name" value="HGTP_anticodon"/>
    <property type="match status" value="1"/>
</dbReference>
<reference evidence="9" key="1">
    <citation type="submission" date="2017-09" db="EMBL/GenBank/DDBJ databases">
        <title>Depth-based differentiation of microbial function through sediment-hosted aquifers and enrichment of novel symbionts in the deep terrestrial subsurface.</title>
        <authorList>
            <person name="Probst A.J."/>
            <person name="Ladd B."/>
            <person name="Jarett J.K."/>
            <person name="Geller-Mcgrath D.E."/>
            <person name="Sieber C.M.K."/>
            <person name="Emerson J.B."/>
            <person name="Anantharaman K."/>
            <person name="Thomas B.C."/>
            <person name="Malmstrom R."/>
            <person name="Stieglmeier M."/>
            <person name="Klingl A."/>
            <person name="Woyke T."/>
            <person name="Ryan C.M."/>
            <person name="Banfield J.F."/>
        </authorList>
    </citation>
    <scope>NUCLEOTIDE SEQUENCE [LARGE SCALE GENOMIC DNA]</scope>
</reference>
<keyword evidence="1" id="KW-0963">Cytoplasm</keyword>
<feature type="domain" description="Anticodon-binding" evidence="7">
    <location>
        <begin position="2"/>
        <end position="86"/>
    </location>
</feature>
<dbReference type="SUPFAM" id="SSF52954">
    <property type="entry name" value="Class II aaRS ABD-related"/>
    <property type="match status" value="1"/>
</dbReference>
<dbReference type="InterPro" id="IPR036621">
    <property type="entry name" value="Anticodon-bd_dom_sf"/>
</dbReference>
<keyword evidence="5" id="KW-0648">Protein biosynthesis</keyword>
<dbReference type="GO" id="GO:0004081">
    <property type="term" value="F:bis(5'-nucleosyl)-tetraphosphatase (asymmetrical) activity"/>
    <property type="evidence" value="ECO:0007669"/>
    <property type="project" value="UniProtKB-ARBA"/>
</dbReference>
<evidence type="ECO:0000256" key="2">
    <source>
        <dbReference type="ARBA" id="ARBA00022598"/>
    </source>
</evidence>
<proteinExistence type="predicted"/>
<dbReference type="GO" id="GO:1990742">
    <property type="term" value="C:microvesicle"/>
    <property type="evidence" value="ECO:0007669"/>
    <property type="project" value="UniProtKB-ARBA"/>
</dbReference>
<sequence length="90" mass="10786">FPLQKDEKLVSVARELYTGLKKRHVVEYDNVGNIGKMYRRQDEIGTPYCITVDYQTLEDDTVTLRERDSMKQERVKKHEMERVLREKLLI</sequence>
<accession>A0A2M7QCA8</accession>
<protein>
    <submittedName>
        <fullName evidence="8">Glycine--tRNA ligase</fullName>
        <ecNumber evidence="8">6.1.1.14</ecNumber>
    </submittedName>
</protein>
<dbReference type="AlphaFoldDB" id="A0A2M7QCA8"/>
<dbReference type="GO" id="GO:0070062">
    <property type="term" value="C:extracellular exosome"/>
    <property type="evidence" value="ECO:0007669"/>
    <property type="project" value="UniProtKB-ARBA"/>
</dbReference>